<dbReference type="EMBL" id="CADCVW010000100">
    <property type="protein sequence ID" value="CAA9518080.1"/>
    <property type="molecule type" value="Genomic_DNA"/>
</dbReference>
<evidence type="ECO:0000313" key="1">
    <source>
        <dbReference type="EMBL" id="CAA9518080.1"/>
    </source>
</evidence>
<dbReference type="PANTHER" id="PTHR36439">
    <property type="entry name" value="BLL4334 PROTEIN"/>
    <property type="match status" value="1"/>
</dbReference>
<dbReference type="AlphaFoldDB" id="A0A6J4TAD6"/>
<dbReference type="Gene3D" id="3.30.70.1280">
    <property type="entry name" value="SP0830-like domains"/>
    <property type="match status" value="1"/>
</dbReference>
<sequence>MSGGAPARRVALLRAVNVGGRKVAMAELRAAVAAAGFRDVATLIASGNLLYAPQVSAREEEADLERVIAQVFGIAVPVVVRAGEDWPDYLARCPMPDAARERPNRFLLFLSKLPPRSDAAEQLAAKAAPSETVVLVGDALWIDFADGGGRSKLTPSAIDRAMGSPATGRNHNTVVRLGELAR</sequence>
<dbReference type="PIRSF" id="PIRSF008502">
    <property type="entry name" value="UCP008502"/>
    <property type="match status" value="1"/>
</dbReference>
<name>A0A6J4TAD6_9SPHN</name>
<protein>
    <recommendedName>
        <fullName evidence="2">DUF1697 domain-containing protein</fullName>
    </recommendedName>
</protein>
<dbReference type="Pfam" id="PF08002">
    <property type="entry name" value="DUF1697"/>
    <property type="match status" value="1"/>
</dbReference>
<reference evidence="1" key="1">
    <citation type="submission" date="2020-02" db="EMBL/GenBank/DDBJ databases">
        <authorList>
            <person name="Meier V. D."/>
        </authorList>
    </citation>
    <scope>NUCLEOTIDE SEQUENCE</scope>
    <source>
        <strain evidence="1">AVDCRST_MAG39</strain>
    </source>
</reference>
<gene>
    <name evidence="1" type="ORF">AVDCRST_MAG39-2319</name>
</gene>
<dbReference type="InterPro" id="IPR012545">
    <property type="entry name" value="DUF1697"/>
</dbReference>
<proteinExistence type="predicted"/>
<evidence type="ECO:0008006" key="2">
    <source>
        <dbReference type="Google" id="ProtNLM"/>
    </source>
</evidence>
<dbReference type="PANTHER" id="PTHR36439:SF1">
    <property type="entry name" value="DUF1697 DOMAIN-CONTAINING PROTEIN"/>
    <property type="match status" value="1"/>
</dbReference>
<organism evidence="1">
    <name type="scientific">uncultured Sphingomonadaceae bacterium</name>
    <dbReference type="NCBI Taxonomy" id="169976"/>
    <lineage>
        <taxon>Bacteria</taxon>
        <taxon>Pseudomonadati</taxon>
        <taxon>Pseudomonadota</taxon>
        <taxon>Alphaproteobacteria</taxon>
        <taxon>Sphingomonadales</taxon>
        <taxon>Sphingomonadaceae</taxon>
        <taxon>environmental samples</taxon>
    </lineage>
</organism>
<dbReference type="SUPFAM" id="SSF160379">
    <property type="entry name" value="SP0830-like"/>
    <property type="match status" value="1"/>
</dbReference>
<accession>A0A6J4TAD6</accession>